<proteinExistence type="predicted"/>
<dbReference type="PANTHER" id="PTHR44216:SF3">
    <property type="entry name" value="PROTEIN O-MANNOSYL-TRANSFERASE TMTC2"/>
    <property type="match status" value="1"/>
</dbReference>
<dbReference type="GO" id="GO:0000030">
    <property type="term" value="F:mannosyltransferase activity"/>
    <property type="evidence" value="ECO:0007669"/>
    <property type="project" value="TreeGrafter"/>
</dbReference>
<dbReference type="GO" id="GO:0035269">
    <property type="term" value="P:protein O-linked glycosylation via mannose"/>
    <property type="evidence" value="ECO:0007669"/>
    <property type="project" value="TreeGrafter"/>
</dbReference>
<dbReference type="GO" id="GO:0005789">
    <property type="term" value="C:endoplasmic reticulum membrane"/>
    <property type="evidence" value="ECO:0007669"/>
    <property type="project" value="TreeGrafter"/>
</dbReference>
<dbReference type="Pfam" id="PF14559">
    <property type="entry name" value="TPR_19"/>
    <property type="match status" value="1"/>
</dbReference>
<dbReference type="InterPro" id="IPR052384">
    <property type="entry name" value="TMTC_O-mannosyltransferase"/>
</dbReference>
<accession>N6TS21</accession>
<dbReference type="InterPro" id="IPR011990">
    <property type="entry name" value="TPR-like_helical_dom_sf"/>
</dbReference>
<dbReference type="Gene3D" id="1.25.40.10">
    <property type="entry name" value="Tetratricopeptide repeat domain"/>
    <property type="match status" value="1"/>
</dbReference>
<gene>
    <name evidence="1" type="ORF">YQE_02708</name>
</gene>
<dbReference type="SUPFAM" id="SSF48452">
    <property type="entry name" value="TPR-like"/>
    <property type="match status" value="1"/>
</dbReference>
<reference evidence="1" key="1">
    <citation type="journal article" date="2013" name="Genome Biol.">
        <title>Draft genome of the mountain pine beetle, Dendroctonus ponderosae Hopkins, a major forest pest.</title>
        <authorList>
            <person name="Keeling C.I."/>
            <person name="Yuen M.M."/>
            <person name="Liao N.Y."/>
            <person name="Docking T.R."/>
            <person name="Chan S.K."/>
            <person name="Taylor G.A."/>
            <person name="Palmquist D.L."/>
            <person name="Jackman S.D."/>
            <person name="Nguyen A."/>
            <person name="Li M."/>
            <person name="Henderson H."/>
            <person name="Janes J.K."/>
            <person name="Zhao Y."/>
            <person name="Pandoh P."/>
            <person name="Moore R."/>
            <person name="Sperling F.A."/>
            <person name="Huber D.P."/>
            <person name="Birol I."/>
            <person name="Jones S.J."/>
            <person name="Bohlmann J."/>
        </authorList>
    </citation>
    <scope>NUCLEOTIDE SEQUENCE</scope>
</reference>
<dbReference type="OrthoDB" id="1658288at2759"/>
<dbReference type="AlphaFoldDB" id="N6TS21"/>
<protein>
    <submittedName>
        <fullName evidence="1">Uncharacterized protein</fullName>
    </submittedName>
</protein>
<dbReference type="PANTHER" id="PTHR44216">
    <property type="entry name" value="PROTEIN O-MANNOSYL-TRANSFERASE TMTC2"/>
    <property type="match status" value="1"/>
</dbReference>
<organism evidence="1">
    <name type="scientific">Dendroctonus ponderosae</name>
    <name type="common">Mountain pine beetle</name>
    <dbReference type="NCBI Taxonomy" id="77166"/>
    <lineage>
        <taxon>Eukaryota</taxon>
        <taxon>Metazoa</taxon>
        <taxon>Ecdysozoa</taxon>
        <taxon>Arthropoda</taxon>
        <taxon>Hexapoda</taxon>
        <taxon>Insecta</taxon>
        <taxon>Pterygota</taxon>
        <taxon>Neoptera</taxon>
        <taxon>Endopterygota</taxon>
        <taxon>Coleoptera</taxon>
        <taxon>Polyphaga</taxon>
        <taxon>Cucujiformia</taxon>
        <taxon>Curculionidae</taxon>
        <taxon>Scolytinae</taxon>
        <taxon>Dendroctonus</taxon>
    </lineage>
</organism>
<dbReference type="HOGENOM" id="CLU_2892415_0_0_1"/>
<evidence type="ECO:0000313" key="1">
    <source>
        <dbReference type="EMBL" id="ENN80878.1"/>
    </source>
</evidence>
<dbReference type="EMBL" id="KB740319">
    <property type="protein sequence ID" value="ENN80878.1"/>
    <property type="molecule type" value="Genomic_DNA"/>
</dbReference>
<sequence>MYISAFLVINRRYKEAANMYERAAELSIDDFELAVAAATAMRKAGRHEDAEKWYRQSVRMRPS</sequence>
<name>N6TS21_DENPD</name>
<feature type="non-terminal residue" evidence="1">
    <location>
        <position position="1"/>
    </location>
</feature>
<feature type="non-terminal residue" evidence="1">
    <location>
        <position position="63"/>
    </location>
</feature>